<evidence type="ECO:0000256" key="1">
    <source>
        <dbReference type="ARBA" id="ARBA00022630"/>
    </source>
</evidence>
<evidence type="ECO:0000259" key="3">
    <source>
        <dbReference type="Pfam" id="PF00724"/>
    </source>
</evidence>
<dbReference type="PANTHER" id="PTHR43656:SF2">
    <property type="entry name" value="BINDING OXIDOREDUCTASE, PUTATIVE (AFU_ORTHOLOGUE AFUA_2G08260)-RELATED"/>
    <property type="match status" value="1"/>
</dbReference>
<evidence type="ECO:0000313" key="4">
    <source>
        <dbReference type="EMBL" id="AYM88815.1"/>
    </source>
</evidence>
<evidence type="ECO:0000256" key="2">
    <source>
        <dbReference type="ARBA" id="ARBA00023002"/>
    </source>
</evidence>
<dbReference type="InterPro" id="IPR001155">
    <property type="entry name" value="OxRdtase_FMN_N"/>
</dbReference>
<name>A0AAD0U6D8_9GAMM</name>
<dbReference type="GO" id="GO:0016491">
    <property type="term" value="F:oxidoreductase activity"/>
    <property type="evidence" value="ECO:0007669"/>
    <property type="project" value="UniProtKB-KW"/>
</dbReference>
<dbReference type="PANTHER" id="PTHR43656">
    <property type="entry name" value="BINDING OXIDOREDUCTASE, PUTATIVE (AFU_ORTHOLOGUE AFUA_2G08260)-RELATED"/>
    <property type="match status" value="1"/>
</dbReference>
<sequence>MSEFEQSAVFTPFTLPSGLTLKNRVVKAAMEENLAEADLTPSQVLKNVYNEWAKGGCGLIITGNVMIDHLAMTGPGGLALEQQTDITPFAELARLGQQNDCKIVMQINHPGRQVFKKMGGKSLGASDIALNMGKLSHLFAQPTVMDKREISDVIARFTHTAQQAEKAGFNGVQIHAAHGYLLAQFLSPLTNKRDDEWGGSLENRARLLLEITRSIKAQCSAGFSVSVKLNSADFQRGGFEPHDAQAVVNMLSTLKLDFVELSGGSYEAPAMQGQTGDERTLAREAYFLEFAKAISEQSTMPIMTTGGISRLDVANRVISSGVALVGMATALAYQPNLVNCWQTQPTQNLLMPRVTFKDKTLAGLATMALVKRQIRRVGQGKRVKANASAIFTLISDQIRGAKLTKRYRKRFAKELN</sequence>
<dbReference type="GO" id="GO:0010181">
    <property type="term" value="F:FMN binding"/>
    <property type="evidence" value="ECO:0007669"/>
    <property type="project" value="InterPro"/>
</dbReference>
<protein>
    <submittedName>
        <fullName evidence="4">NADH:flavin oxidoreductase/NADH oxidase family protein</fullName>
    </submittedName>
</protein>
<dbReference type="AlphaFoldDB" id="A0AAD0U6D8"/>
<dbReference type="Proteomes" id="UP000279995">
    <property type="component" value="Chromosome II"/>
</dbReference>
<dbReference type="RefSeq" id="WP_121638573.1">
    <property type="nucleotide sequence ID" value="NZ_CP033066.1"/>
</dbReference>
<dbReference type="EMBL" id="CP033066">
    <property type="protein sequence ID" value="AYM88815.1"/>
    <property type="molecule type" value="Genomic_DNA"/>
</dbReference>
<organism evidence="4 5">
    <name type="scientific">Pseudoalteromonas agarivorans</name>
    <dbReference type="NCBI Taxonomy" id="176102"/>
    <lineage>
        <taxon>Bacteria</taxon>
        <taxon>Pseudomonadati</taxon>
        <taxon>Pseudomonadota</taxon>
        <taxon>Gammaproteobacteria</taxon>
        <taxon>Alteromonadales</taxon>
        <taxon>Pseudoalteromonadaceae</taxon>
        <taxon>Pseudoalteromonas</taxon>
    </lineage>
</organism>
<evidence type="ECO:0000313" key="5">
    <source>
        <dbReference type="Proteomes" id="UP000279995"/>
    </source>
</evidence>
<keyword evidence="1" id="KW-0285">Flavoprotein</keyword>
<proteinExistence type="predicted"/>
<dbReference type="InterPro" id="IPR051799">
    <property type="entry name" value="NADH_flavin_oxidoreductase"/>
</dbReference>
<dbReference type="Pfam" id="PF00724">
    <property type="entry name" value="Oxidored_FMN"/>
    <property type="match status" value="1"/>
</dbReference>
<keyword evidence="2" id="KW-0560">Oxidoreductase</keyword>
<dbReference type="InterPro" id="IPR013785">
    <property type="entry name" value="Aldolase_TIM"/>
</dbReference>
<dbReference type="SUPFAM" id="SSF51395">
    <property type="entry name" value="FMN-linked oxidoreductases"/>
    <property type="match status" value="1"/>
</dbReference>
<dbReference type="CDD" id="cd04733">
    <property type="entry name" value="OYE_like_2_FMN"/>
    <property type="match status" value="1"/>
</dbReference>
<reference evidence="4 5" key="1">
    <citation type="submission" date="2018-10" db="EMBL/GenBank/DDBJ databases">
        <title>Complete Genome Sequence and Transcriptomic Profiles of a Marine Bacterium, Pseudoalteromonas agarivorans Hao 2018.</title>
        <authorList>
            <person name="Hao L."/>
        </authorList>
    </citation>
    <scope>NUCLEOTIDE SEQUENCE [LARGE SCALE GENOMIC DNA]</scope>
    <source>
        <strain evidence="4 5">Hao 2018</strain>
    </source>
</reference>
<feature type="domain" description="NADH:flavin oxidoreductase/NADH oxidase N-terminal" evidence="3">
    <location>
        <begin position="9"/>
        <end position="340"/>
    </location>
</feature>
<accession>A0AAD0U6D8</accession>
<gene>
    <name evidence="4" type="ORF">D9T18_19260</name>
</gene>
<dbReference type="Gene3D" id="3.20.20.70">
    <property type="entry name" value="Aldolase class I"/>
    <property type="match status" value="1"/>
</dbReference>